<sequence length="71" mass="7989">SPDLNPIENFWGLVATNVYAGGRNFADAESLQEAIMDAVENFPQIENDRLCLSIEDRLFKVIETHGTTLDY</sequence>
<dbReference type="AlphaFoldDB" id="A0A5J4WD45"/>
<dbReference type="GO" id="GO:0003676">
    <property type="term" value="F:nucleic acid binding"/>
    <property type="evidence" value="ECO:0007669"/>
    <property type="project" value="InterPro"/>
</dbReference>
<dbReference type="EMBL" id="SNRW01002415">
    <property type="protein sequence ID" value="KAA6392848.1"/>
    <property type="molecule type" value="Genomic_DNA"/>
</dbReference>
<gene>
    <name evidence="1" type="ORF">EZS28_011622</name>
</gene>
<evidence type="ECO:0000313" key="2">
    <source>
        <dbReference type="Proteomes" id="UP000324800"/>
    </source>
</evidence>
<evidence type="ECO:0008006" key="3">
    <source>
        <dbReference type="Google" id="ProtNLM"/>
    </source>
</evidence>
<dbReference type="OrthoDB" id="106945at2759"/>
<reference evidence="1 2" key="1">
    <citation type="submission" date="2019-03" db="EMBL/GenBank/DDBJ databases">
        <title>Single cell metagenomics reveals metabolic interactions within the superorganism composed of flagellate Streblomastix strix and complex community of Bacteroidetes bacteria on its surface.</title>
        <authorList>
            <person name="Treitli S.C."/>
            <person name="Kolisko M."/>
            <person name="Husnik F."/>
            <person name="Keeling P."/>
            <person name="Hampl V."/>
        </authorList>
    </citation>
    <scope>NUCLEOTIDE SEQUENCE [LARGE SCALE GENOMIC DNA]</scope>
    <source>
        <strain evidence="1">ST1C</strain>
    </source>
</reference>
<accession>A0A5J4WD45</accession>
<dbReference type="InterPro" id="IPR036397">
    <property type="entry name" value="RNaseH_sf"/>
</dbReference>
<dbReference type="Gene3D" id="3.30.420.10">
    <property type="entry name" value="Ribonuclease H-like superfamily/Ribonuclease H"/>
    <property type="match status" value="1"/>
</dbReference>
<protein>
    <recommendedName>
        <fullName evidence="3">Tc1-like transposase DDE domain-containing protein</fullName>
    </recommendedName>
</protein>
<proteinExistence type="predicted"/>
<organism evidence="1 2">
    <name type="scientific">Streblomastix strix</name>
    <dbReference type="NCBI Taxonomy" id="222440"/>
    <lineage>
        <taxon>Eukaryota</taxon>
        <taxon>Metamonada</taxon>
        <taxon>Preaxostyla</taxon>
        <taxon>Oxymonadida</taxon>
        <taxon>Streblomastigidae</taxon>
        <taxon>Streblomastix</taxon>
    </lineage>
</organism>
<name>A0A5J4WD45_9EUKA</name>
<evidence type="ECO:0000313" key="1">
    <source>
        <dbReference type="EMBL" id="KAA6392848.1"/>
    </source>
</evidence>
<comment type="caution">
    <text evidence="1">The sequence shown here is derived from an EMBL/GenBank/DDBJ whole genome shotgun (WGS) entry which is preliminary data.</text>
</comment>
<feature type="non-terminal residue" evidence="1">
    <location>
        <position position="1"/>
    </location>
</feature>
<dbReference type="Proteomes" id="UP000324800">
    <property type="component" value="Unassembled WGS sequence"/>
</dbReference>